<evidence type="ECO:0000313" key="4">
    <source>
        <dbReference type="EMBL" id="KIW23611.1"/>
    </source>
</evidence>
<dbReference type="EMBL" id="KN847046">
    <property type="protein sequence ID" value="KIW23611.1"/>
    <property type="molecule type" value="Genomic_DNA"/>
</dbReference>
<dbReference type="GO" id="GO:0044283">
    <property type="term" value="P:small molecule biosynthetic process"/>
    <property type="evidence" value="ECO:0007669"/>
    <property type="project" value="UniProtKB-ARBA"/>
</dbReference>
<accession>A0A0D1Z7L7</accession>
<dbReference type="InterPro" id="IPR027443">
    <property type="entry name" value="IPNS-like_sf"/>
</dbReference>
<protein>
    <recommendedName>
        <fullName evidence="3">Fe2OG dioxygenase domain-containing protein</fullName>
    </recommendedName>
</protein>
<keyword evidence="5" id="KW-1185">Reference proteome</keyword>
<dbReference type="Pfam" id="PF14226">
    <property type="entry name" value="DIOX_N"/>
    <property type="match status" value="1"/>
</dbReference>
<dbReference type="InterPro" id="IPR026992">
    <property type="entry name" value="DIOX_N"/>
</dbReference>
<keyword evidence="2" id="KW-0560">Oxidoreductase</keyword>
<dbReference type="VEuPathDB" id="FungiDB:PV07_11798"/>
<dbReference type="GeneID" id="27350992"/>
<dbReference type="PANTHER" id="PTHR47990">
    <property type="entry name" value="2-OXOGLUTARATE (2OG) AND FE(II)-DEPENDENT OXYGENASE SUPERFAMILY PROTEIN-RELATED"/>
    <property type="match status" value="1"/>
</dbReference>
<keyword evidence="2" id="KW-0408">Iron</keyword>
<dbReference type="HOGENOM" id="CLU_010119_6_3_1"/>
<dbReference type="Pfam" id="PF03171">
    <property type="entry name" value="2OG-FeII_Oxy"/>
    <property type="match status" value="1"/>
</dbReference>
<evidence type="ECO:0000313" key="5">
    <source>
        <dbReference type="Proteomes" id="UP000054466"/>
    </source>
</evidence>
<dbReference type="GO" id="GO:0046872">
    <property type="term" value="F:metal ion binding"/>
    <property type="evidence" value="ECO:0007669"/>
    <property type="project" value="UniProtKB-KW"/>
</dbReference>
<evidence type="ECO:0000256" key="2">
    <source>
        <dbReference type="RuleBase" id="RU003682"/>
    </source>
</evidence>
<dbReference type="Gene3D" id="2.60.120.330">
    <property type="entry name" value="B-lactam Antibiotic, Isopenicillin N Synthase, Chain"/>
    <property type="match status" value="1"/>
</dbReference>
<comment type="similarity">
    <text evidence="1 2">Belongs to the iron/ascorbate-dependent oxidoreductase family.</text>
</comment>
<gene>
    <name evidence="4" type="ORF">PV07_11798</name>
</gene>
<dbReference type="OrthoDB" id="288590at2759"/>
<dbReference type="PROSITE" id="PS51471">
    <property type="entry name" value="FE2OG_OXY"/>
    <property type="match status" value="1"/>
</dbReference>
<proteinExistence type="inferred from homology"/>
<dbReference type="SUPFAM" id="SSF51197">
    <property type="entry name" value="Clavaminate synthase-like"/>
    <property type="match status" value="1"/>
</dbReference>
<dbReference type="Proteomes" id="UP000054466">
    <property type="component" value="Unassembled WGS sequence"/>
</dbReference>
<evidence type="ECO:0000259" key="3">
    <source>
        <dbReference type="PROSITE" id="PS51471"/>
    </source>
</evidence>
<dbReference type="InterPro" id="IPR005123">
    <property type="entry name" value="Oxoglu/Fe-dep_dioxygenase_dom"/>
</dbReference>
<dbReference type="InterPro" id="IPR050231">
    <property type="entry name" value="Iron_ascorbate_oxido_reductase"/>
</dbReference>
<dbReference type="RefSeq" id="XP_016243827.1">
    <property type="nucleotide sequence ID" value="XM_016399265.1"/>
</dbReference>
<name>A0A0D1Z7L7_9EURO</name>
<dbReference type="PRINTS" id="PR00682">
    <property type="entry name" value="IPNSYNTHASE"/>
</dbReference>
<reference evidence="4 5" key="1">
    <citation type="submission" date="2015-01" db="EMBL/GenBank/DDBJ databases">
        <title>The Genome Sequence of Cladophialophora immunda CBS83496.</title>
        <authorList>
            <consortium name="The Broad Institute Genomics Platform"/>
            <person name="Cuomo C."/>
            <person name="de Hoog S."/>
            <person name="Gorbushina A."/>
            <person name="Stielow B."/>
            <person name="Teixiera M."/>
            <person name="Abouelleil A."/>
            <person name="Chapman S.B."/>
            <person name="Priest M."/>
            <person name="Young S.K."/>
            <person name="Wortman J."/>
            <person name="Nusbaum C."/>
            <person name="Birren B."/>
        </authorList>
    </citation>
    <scope>NUCLEOTIDE SEQUENCE [LARGE SCALE GENOMIC DNA]</scope>
    <source>
        <strain evidence="4 5">CBS 83496</strain>
    </source>
</reference>
<dbReference type="InterPro" id="IPR044861">
    <property type="entry name" value="IPNS-like_FE2OG_OXY"/>
</dbReference>
<keyword evidence="2" id="KW-0479">Metal-binding</keyword>
<dbReference type="AlphaFoldDB" id="A0A0D1Z7L7"/>
<dbReference type="GO" id="GO:0016491">
    <property type="term" value="F:oxidoreductase activity"/>
    <property type="evidence" value="ECO:0007669"/>
    <property type="project" value="UniProtKB-KW"/>
</dbReference>
<evidence type="ECO:0000256" key="1">
    <source>
        <dbReference type="ARBA" id="ARBA00008056"/>
    </source>
</evidence>
<dbReference type="STRING" id="569365.A0A0D1Z7L7"/>
<feature type="domain" description="Fe2OG dioxygenase" evidence="3">
    <location>
        <begin position="216"/>
        <end position="318"/>
    </location>
</feature>
<organism evidence="4 5">
    <name type="scientific">Cladophialophora immunda</name>
    <dbReference type="NCBI Taxonomy" id="569365"/>
    <lineage>
        <taxon>Eukaryota</taxon>
        <taxon>Fungi</taxon>
        <taxon>Dikarya</taxon>
        <taxon>Ascomycota</taxon>
        <taxon>Pezizomycotina</taxon>
        <taxon>Eurotiomycetes</taxon>
        <taxon>Chaetothyriomycetidae</taxon>
        <taxon>Chaetothyriales</taxon>
        <taxon>Herpotrichiellaceae</taxon>
        <taxon>Cladophialophora</taxon>
    </lineage>
</organism>
<sequence length="367" mass="42155">MASTIVDTIIGQEPEYVYFHYDGKYGHRREVLKDGKLKTTFTDIPLIDIAGLFSDNLTDQVKVADEIRKACEEVGFFYIKNHGVEQELIDDTVEVMKDYFRQPTEKKMDQWIYKNTNLQGYEPIFGARLDDTKSRGDRKESFLLTYDPELDPVPPQLTALQRALLVENNFPADQPDFKDQLVSYHSRLIRLSRVLVQAFALALGLEKTALDGLFSSPHSTMKIIHYPPQEPESQDETGIGAHTDFDTFTILWQDTVGGLEVLNANAHWVPAHPIPGTFVVNVGDFLMRMSNGRFVSTVHRVSNTTGHERYSLPFFFSSNHYATVEPLSACLTPENPPQYEPLTVYEYYQKRQKQQRERFLNRGFLDK</sequence>